<dbReference type="InterPro" id="IPR018669">
    <property type="entry name" value="Toxin_HigB"/>
</dbReference>
<evidence type="ECO:0000313" key="1">
    <source>
        <dbReference type="EMBL" id="TKJ42466.1"/>
    </source>
</evidence>
<organism evidence="1 2">
    <name type="scientific">candidate division LCP-89 bacterium B3_LCP</name>
    <dbReference type="NCBI Taxonomy" id="2012998"/>
    <lineage>
        <taxon>Bacteria</taxon>
        <taxon>Pseudomonadati</taxon>
        <taxon>Bacteria division LCP-89</taxon>
    </lineage>
</organism>
<reference evidence="1 2" key="1">
    <citation type="submission" date="2017-06" db="EMBL/GenBank/DDBJ databases">
        <title>Novel microbial phyla capable of carbon fixation and sulfur reduction in deep-sea sediments.</title>
        <authorList>
            <person name="Huang J."/>
            <person name="Baker B."/>
            <person name="Wang Y."/>
        </authorList>
    </citation>
    <scope>NUCLEOTIDE SEQUENCE [LARGE SCALE GENOMIC DNA]</scope>
    <source>
        <strain evidence="1">B3_LCP</strain>
    </source>
</reference>
<evidence type="ECO:0000313" key="2">
    <source>
        <dbReference type="Proteomes" id="UP000319619"/>
    </source>
</evidence>
<dbReference type="GO" id="GO:0004519">
    <property type="term" value="F:endonuclease activity"/>
    <property type="evidence" value="ECO:0007669"/>
    <property type="project" value="InterPro"/>
</dbReference>
<dbReference type="Proteomes" id="UP000319619">
    <property type="component" value="Unassembled WGS sequence"/>
</dbReference>
<gene>
    <name evidence="1" type="ORF">CEE37_01930</name>
</gene>
<dbReference type="AlphaFoldDB" id="A0A532V5I2"/>
<evidence type="ECO:0008006" key="3">
    <source>
        <dbReference type="Google" id="ProtNLM"/>
    </source>
</evidence>
<dbReference type="EMBL" id="NJBN01000001">
    <property type="protein sequence ID" value="TKJ42466.1"/>
    <property type="molecule type" value="Genomic_DNA"/>
</dbReference>
<comment type="caution">
    <text evidence="1">The sequence shown here is derived from an EMBL/GenBank/DDBJ whole genome shotgun (WGS) entry which is preliminary data.</text>
</comment>
<protein>
    <recommendedName>
        <fullName evidence="3">Addiction module toxin RelE</fullName>
    </recommendedName>
</protein>
<dbReference type="Pfam" id="PF09907">
    <property type="entry name" value="HigB_toxin"/>
    <property type="match status" value="1"/>
</dbReference>
<accession>A0A532V5I2</accession>
<proteinExistence type="predicted"/>
<name>A0A532V5I2_UNCL8</name>
<dbReference type="GO" id="GO:0003723">
    <property type="term" value="F:RNA binding"/>
    <property type="evidence" value="ECO:0007669"/>
    <property type="project" value="InterPro"/>
</dbReference>
<dbReference type="GO" id="GO:0110001">
    <property type="term" value="C:toxin-antitoxin complex"/>
    <property type="evidence" value="ECO:0007669"/>
    <property type="project" value="InterPro"/>
</dbReference>
<sequence>MEIINLQALERYIKKHRTAEEVIKNWVVFVENADWDRPYDVKQDYDARFISSKRVIFKLGNSWRIDTRIAYNSRKIYVIRIGTHEEYNKWKYKD</sequence>